<protein>
    <submittedName>
        <fullName evidence="2">Siroheme synthase</fullName>
    </submittedName>
</protein>
<dbReference type="AlphaFoldDB" id="A0A4U9U955"/>
<accession>A0A4U9U955</accession>
<dbReference type="EMBL" id="CABEEZ010000059">
    <property type="protein sequence ID" value="VTR28747.1"/>
    <property type="molecule type" value="Genomic_DNA"/>
</dbReference>
<feature type="region of interest" description="Disordered" evidence="1">
    <location>
        <begin position="135"/>
        <end position="158"/>
    </location>
</feature>
<organism evidence="2">
    <name type="scientific">Serratia fonticola</name>
    <dbReference type="NCBI Taxonomy" id="47917"/>
    <lineage>
        <taxon>Bacteria</taxon>
        <taxon>Pseudomonadati</taxon>
        <taxon>Pseudomonadota</taxon>
        <taxon>Gammaproteobacteria</taxon>
        <taxon>Enterobacterales</taxon>
        <taxon>Yersiniaceae</taxon>
        <taxon>Serratia</taxon>
    </lineage>
</organism>
<gene>
    <name evidence="2" type="primary">cysG_1</name>
    <name evidence="2" type="ORF">NCTC12965_02766</name>
</gene>
<dbReference type="Pfam" id="PF13241">
    <property type="entry name" value="NAD_binding_7"/>
    <property type="match status" value="1"/>
</dbReference>
<dbReference type="SUPFAM" id="SSF51735">
    <property type="entry name" value="NAD(P)-binding Rossmann-fold domains"/>
    <property type="match status" value="1"/>
</dbReference>
<name>A0A4U9U955_SERFO</name>
<proteinExistence type="predicted"/>
<feature type="compositionally biased region" description="Low complexity" evidence="1">
    <location>
        <begin position="135"/>
        <end position="151"/>
    </location>
</feature>
<evidence type="ECO:0000313" key="2">
    <source>
        <dbReference type="EMBL" id="VTR28747.1"/>
    </source>
</evidence>
<reference evidence="2" key="1">
    <citation type="submission" date="2019-05" db="EMBL/GenBank/DDBJ databases">
        <authorList>
            <consortium name="Pathogen Informatics"/>
        </authorList>
    </citation>
    <scope>NUCLEOTIDE SEQUENCE [LARGE SCALE GENOMIC DNA]</scope>
    <source>
        <strain evidence="2">NCTC12965</strain>
    </source>
</reference>
<evidence type="ECO:0000256" key="1">
    <source>
        <dbReference type="SAM" id="MobiDB-lite"/>
    </source>
</evidence>
<sequence>MDLLYPFSANCNTKPACWSAAGKSAERKARLLLEAGAKLTVNSLEFSEQFLIWAEQGQVTLVESEFSADLLAEKWLVIAATDRVGSQRPGLSVRQPTAGVLQRGRRPQTRQLYHAFDYRSFADYGGRFFRGQSPGAGTSATGKAGSHSATAPGSTGSVGGFIAPAGEAGVW</sequence>
<dbReference type="Gene3D" id="3.40.50.720">
    <property type="entry name" value="NAD(P)-binding Rossmann-like Domain"/>
    <property type="match status" value="1"/>
</dbReference>
<dbReference type="InterPro" id="IPR036291">
    <property type="entry name" value="NAD(P)-bd_dom_sf"/>
</dbReference>